<evidence type="ECO:0000313" key="3">
    <source>
        <dbReference type="Proteomes" id="UP000053477"/>
    </source>
</evidence>
<dbReference type="Proteomes" id="UP000053477">
    <property type="component" value="Unassembled WGS sequence"/>
</dbReference>
<dbReference type="EMBL" id="KQ085901">
    <property type="protein sequence ID" value="KLO17756.1"/>
    <property type="molecule type" value="Genomic_DNA"/>
</dbReference>
<proteinExistence type="predicted"/>
<reference evidence="2 3" key="1">
    <citation type="submission" date="2015-04" db="EMBL/GenBank/DDBJ databases">
        <title>Complete genome sequence of Schizopora paradoxa KUC8140, a cosmopolitan wood degrader in East Asia.</title>
        <authorList>
            <consortium name="DOE Joint Genome Institute"/>
            <person name="Min B."/>
            <person name="Park H."/>
            <person name="Jang Y."/>
            <person name="Kim J.-J."/>
            <person name="Kim K.H."/>
            <person name="Pangilinan J."/>
            <person name="Lipzen A."/>
            <person name="Riley R."/>
            <person name="Grigoriev I.V."/>
            <person name="Spatafora J.W."/>
            <person name="Choi I.-G."/>
        </authorList>
    </citation>
    <scope>NUCLEOTIDE SEQUENCE [LARGE SCALE GENOMIC DNA]</scope>
    <source>
        <strain evidence="2 3">KUC8140</strain>
    </source>
</reference>
<organism evidence="2 3">
    <name type="scientific">Schizopora paradoxa</name>
    <dbReference type="NCBI Taxonomy" id="27342"/>
    <lineage>
        <taxon>Eukaryota</taxon>
        <taxon>Fungi</taxon>
        <taxon>Dikarya</taxon>
        <taxon>Basidiomycota</taxon>
        <taxon>Agaricomycotina</taxon>
        <taxon>Agaricomycetes</taxon>
        <taxon>Hymenochaetales</taxon>
        <taxon>Schizoporaceae</taxon>
        <taxon>Schizopora</taxon>
    </lineage>
</organism>
<accession>A0A0H2SKY4</accession>
<keyword evidence="1" id="KW-0472">Membrane</keyword>
<gene>
    <name evidence="2" type="ORF">SCHPADRAFT_936777</name>
</gene>
<feature type="transmembrane region" description="Helical" evidence="1">
    <location>
        <begin position="21"/>
        <end position="42"/>
    </location>
</feature>
<dbReference type="InParanoid" id="A0A0H2SKY4"/>
<dbReference type="AlphaFoldDB" id="A0A0H2SKY4"/>
<evidence type="ECO:0000313" key="2">
    <source>
        <dbReference type="EMBL" id="KLO17756.1"/>
    </source>
</evidence>
<keyword evidence="1" id="KW-1133">Transmembrane helix</keyword>
<evidence type="ECO:0000256" key="1">
    <source>
        <dbReference type="SAM" id="Phobius"/>
    </source>
</evidence>
<sequence>MAERREWWAGRHGLRGGPREWFWFISSHGGFVCSASASWLSVVPVHPVLKLENGQATMVETIRRRPLNGSHAARRREDLHSASSAGALSISPSAVAPVTVHCGDRLSQRIPIILTIHRRAPKAIKNARWPAGQISPTIPHEFDEVAGPLSVMSLRVGIIGAEAAGLIRGGQFLASPVPIPHFS</sequence>
<protein>
    <submittedName>
        <fullName evidence="2">Uncharacterized protein</fullName>
    </submittedName>
</protein>
<keyword evidence="3" id="KW-1185">Reference proteome</keyword>
<keyword evidence="1" id="KW-0812">Transmembrane</keyword>
<name>A0A0H2SKY4_9AGAM</name>